<dbReference type="InParanoid" id="A0A7J7D3F3"/>
<evidence type="ECO:0000256" key="4">
    <source>
        <dbReference type="ARBA" id="ARBA00023125"/>
    </source>
</evidence>
<dbReference type="SMART" id="SM00574">
    <property type="entry name" value="POX"/>
    <property type="match status" value="1"/>
</dbReference>
<evidence type="ECO:0000256" key="1">
    <source>
        <dbReference type="ARBA" id="ARBA00004123"/>
    </source>
</evidence>
<comment type="similarity">
    <text evidence="2">Belongs to the TALE/BELL homeobox family.</text>
</comment>
<keyword evidence="4 8" id="KW-0238">DNA-binding</keyword>
<evidence type="ECO:0000256" key="3">
    <source>
        <dbReference type="ARBA" id="ARBA00023015"/>
    </source>
</evidence>
<keyword evidence="6" id="KW-0804">Transcription</keyword>
<evidence type="ECO:0000313" key="12">
    <source>
        <dbReference type="Proteomes" id="UP000593562"/>
    </source>
</evidence>
<dbReference type="AlphaFoldDB" id="A0A7J7D3F3"/>
<dbReference type="OrthoDB" id="10056939at2759"/>
<dbReference type="FunCoup" id="A0A7J7D3F3">
    <property type="interactions" value="968"/>
</dbReference>
<dbReference type="Proteomes" id="UP000593562">
    <property type="component" value="Unassembled WGS sequence"/>
</dbReference>
<gene>
    <name evidence="11" type="ORF">HS088_TW11G00877</name>
</gene>
<evidence type="ECO:0000256" key="6">
    <source>
        <dbReference type="ARBA" id="ARBA00023163"/>
    </source>
</evidence>
<keyword evidence="12" id="KW-1185">Reference proteome</keyword>
<name>A0A7J7D3F3_TRIWF</name>
<dbReference type="SUPFAM" id="SSF46689">
    <property type="entry name" value="Homeodomain-like"/>
    <property type="match status" value="1"/>
</dbReference>
<accession>A0A7J7D3F3</accession>
<feature type="domain" description="Homeobox" evidence="10">
    <location>
        <begin position="424"/>
        <end position="487"/>
    </location>
</feature>
<reference evidence="11 12" key="1">
    <citation type="journal article" date="2020" name="Nat. Commun.">
        <title>Genome of Tripterygium wilfordii and identification of cytochrome P450 involved in triptolide biosynthesis.</title>
        <authorList>
            <person name="Tu L."/>
            <person name="Su P."/>
            <person name="Zhang Z."/>
            <person name="Gao L."/>
            <person name="Wang J."/>
            <person name="Hu T."/>
            <person name="Zhou J."/>
            <person name="Zhang Y."/>
            <person name="Zhao Y."/>
            <person name="Liu Y."/>
            <person name="Song Y."/>
            <person name="Tong Y."/>
            <person name="Lu Y."/>
            <person name="Yang J."/>
            <person name="Xu C."/>
            <person name="Jia M."/>
            <person name="Peters R.J."/>
            <person name="Huang L."/>
            <person name="Gao W."/>
        </authorList>
    </citation>
    <scope>NUCLEOTIDE SEQUENCE [LARGE SCALE GENOMIC DNA]</scope>
    <source>
        <strain evidence="12">cv. XIE 37</strain>
        <tissue evidence="11">Leaf</tissue>
    </source>
</reference>
<dbReference type="CDD" id="cd00086">
    <property type="entry name" value="homeodomain"/>
    <property type="match status" value="1"/>
</dbReference>
<keyword evidence="5 8" id="KW-0371">Homeobox</keyword>
<feature type="DNA-binding region" description="Homeobox" evidence="8">
    <location>
        <begin position="426"/>
        <end position="488"/>
    </location>
</feature>
<dbReference type="PROSITE" id="PS50071">
    <property type="entry name" value="HOMEOBOX_2"/>
    <property type="match status" value="1"/>
</dbReference>
<dbReference type="InterPro" id="IPR050224">
    <property type="entry name" value="TALE_homeobox"/>
</dbReference>
<evidence type="ECO:0000256" key="7">
    <source>
        <dbReference type="ARBA" id="ARBA00023242"/>
    </source>
</evidence>
<evidence type="ECO:0000313" key="11">
    <source>
        <dbReference type="EMBL" id="KAF5740798.1"/>
    </source>
</evidence>
<protein>
    <recommendedName>
        <fullName evidence="10">Homeobox domain-containing protein</fullName>
    </recommendedName>
</protein>
<evidence type="ECO:0000259" key="10">
    <source>
        <dbReference type="PROSITE" id="PS50071"/>
    </source>
</evidence>
<evidence type="ECO:0000256" key="2">
    <source>
        <dbReference type="ARBA" id="ARBA00006454"/>
    </source>
</evidence>
<feature type="region of interest" description="Disordered" evidence="9">
    <location>
        <begin position="496"/>
        <end position="527"/>
    </location>
</feature>
<dbReference type="GO" id="GO:0005634">
    <property type="term" value="C:nucleus"/>
    <property type="evidence" value="ECO:0007669"/>
    <property type="project" value="UniProtKB-SubCell"/>
</dbReference>
<proteinExistence type="inferred from homology"/>
<evidence type="ECO:0000256" key="8">
    <source>
        <dbReference type="PROSITE-ProRule" id="PRU00108"/>
    </source>
</evidence>
<evidence type="ECO:0000256" key="5">
    <source>
        <dbReference type="ARBA" id="ARBA00023155"/>
    </source>
</evidence>
<dbReference type="InterPro" id="IPR009057">
    <property type="entry name" value="Homeodomain-like_sf"/>
</dbReference>
<dbReference type="Pfam" id="PF07526">
    <property type="entry name" value="POX"/>
    <property type="match status" value="1"/>
</dbReference>
<dbReference type="Pfam" id="PF05920">
    <property type="entry name" value="Homeobox_KN"/>
    <property type="match status" value="1"/>
</dbReference>
<dbReference type="GO" id="GO:0003677">
    <property type="term" value="F:DNA binding"/>
    <property type="evidence" value="ECO:0007669"/>
    <property type="project" value="UniProtKB-UniRule"/>
</dbReference>
<dbReference type="PANTHER" id="PTHR11850">
    <property type="entry name" value="HOMEOBOX PROTEIN TRANSCRIPTION FACTORS"/>
    <property type="match status" value="1"/>
</dbReference>
<dbReference type="InterPro" id="IPR001356">
    <property type="entry name" value="HD"/>
</dbReference>
<dbReference type="Gene3D" id="1.10.10.60">
    <property type="entry name" value="Homeodomain-like"/>
    <property type="match status" value="1"/>
</dbReference>
<dbReference type="EMBL" id="JAAARO010000011">
    <property type="protein sequence ID" value="KAF5740798.1"/>
    <property type="molecule type" value="Genomic_DNA"/>
</dbReference>
<comment type="caution">
    <text evidence="11">The sequence shown here is derived from an EMBL/GenBank/DDBJ whole genome shotgun (WGS) entry which is preliminary data.</text>
</comment>
<dbReference type="GO" id="GO:0006355">
    <property type="term" value="P:regulation of DNA-templated transcription"/>
    <property type="evidence" value="ECO:0007669"/>
    <property type="project" value="InterPro"/>
</dbReference>
<feature type="compositionally biased region" description="Basic and acidic residues" evidence="9">
    <location>
        <begin position="512"/>
        <end position="527"/>
    </location>
</feature>
<dbReference type="SMART" id="SM00389">
    <property type="entry name" value="HOX"/>
    <property type="match status" value="1"/>
</dbReference>
<dbReference type="InterPro" id="IPR008422">
    <property type="entry name" value="KN_HD"/>
</dbReference>
<keyword evidence="7 8" id="KW-0539">Nucleus</keyword>
<feature type="compositionally biased region" description="Low complexity" evidence="9">
    <location>
        <begin position="291"/>
        <end position="307"/>
    </location>
</feature>
<organism evidence="11 12">
    <name type="scientific">Tripterygium wilfordii</name>
    <name type="common">Thunder God vine</name>
    <dbReference type="NCBI Taxonomy" id="458696"/>
    <lineage>
        <taxon>Eukaryota</taxon>
        <taxon>Viridiplantae</taxon>
        <taxon>Streptophyta</taxon>
        <taxon>Embryophyta</taxon>
        <taxon>Tracheophyta</taxon>
        <taxon>Spermatophyta</taxon>
        <taxon>Magnoliopsida</taxon>
        <taxon>eudicotyledons</taxon>
        <taxon>Gunneridae</taxon>
        <taxon>Pentapetalae</taxon>
        <taxon>rosids</taxon>
        <taxon>fabids</taxon>
        <taxon>Celastrales</taxon>
        <taxon>Celastraceae</taxon>
        <taxon>Tripterygium</taxon>
    </lineage>
</organism>
<comment type="subcellular location">
    <subcellularLocation>
        <location evidence="1 8">Nucleus</location>
    </subcellularLocation>
</comment>
<sequence>MAAYYPTLSNQVDNLETTYQGDQKLASYPEPSSHNNNKSVYLNQASSSGAYSNLLRGSSFSPLGCVEIASLRGINEMAFVPPTSDSMSVHSINDQLGTAEESAVGDSVRGDSHVISRTRLDIRNGEQNFQSHVLSLSLGMQIPSGVLMPSSQYQYPNLGLPSLVSASLPMSGKETSSFYADESNQRKELRYSQCLASDFDGSDKICTKLVAWGNPQYSTNQKDMRSDTYLQGPSSFANPILNSKHLKAAQQLLNEVVGIQKDAKQPESNNHQNSCEKEIDGRTSSQSMQREPSNPSESATNSSSELSPAERQDLQNKKTKLLSLLDEANRRYKQYYHQIQILVSSFDMVASRGAAKSYTTLALQTISRQFRCLCDAIDGQIQVIQRSLGEQDASLSGQKVIPRLRYVDHQLRQQKALQQLGVMRHAWRPQRGLPENSVSILRAWLFEHFLNPYPSDSEKIMLSRQTGLTRNQVANWFINARVRLWKPMVEEMHKEEFGDSEVNSKPSSEDASEAHGKDVLASEDRGEGLQDSVISTTEENEQVHDLKTSHVPYFEMNEQMPRTLFQTGDHGDNVTDSSIMVLQCDTRSNIDRKSLYSEGIITPTQNVNGSLMGATTTNYMTEFSGFPEVSLALGLQHCENYVFSMAATTNSINNSTVESSVGPDVVDYYSVVSGKQQDRFGNSHLLHDFVV</sequence>
<keyword evidence="3" id="KW-0805">Transcription regulation</keyword>
<evidence type="ECO:0000256" key="9">
    <source>
        <dbReference type="SAM" id="MobiDB-lite"/>
    </source>
</evidence>
<feature type="region of interest" description="Disordered" evidence="9">
    <location>
        <begin position="262"/>
        <end position="313"/>
    </location>
</feature>
<dbReference type="InterPro" id="IPR006563">
    <property type="entry name" value="POX_dom"/>
</dbReference>